<organism evidence="1 2">
    <name type="scientific">Trichonephila clavata</name>
    <name type="common">Joro spider</name>
    <name type="synonym">Nephila clavata</name>
    <dbReference type="NCBI Taxonomy" id="2740835"/>
    <lineage>
        <taxon>Eukaryota</taxon>
        <taxon>Metazoa</taxon>
        <taxon>Ecdysozoa</taxon>
        <taxon>Arthropoda</taxon>
        <taxon>Chelicerata</taxon>
        <taxon>Arachnida</taxon>
        <taxon>Araneae</taxon>
        <taxon>Araneomorphae</taxon>
        <taxon>Entelegynae</taxon>
        <taxon>Araneoidea</taxon>
        <taxon>Nephilidae</taxon>
        <taxon>Trichonephila</taxon>
    </lineage>
</organism>
<dbReference type="EMBL" id="BMAO01000310">
    <property type="protein sequence ID" value="GFQ65955.1"/>
    <property type="molecule type" value="Genomic_DNA"/>
</dbReference>
<proteinExistence type="predicted"/>
<sequence length="87" mass="9699">MFTVINLREALMHVVVRKVNQKGHKAGLLCCFSELVSFLFMDSTLPQVSELKNGSPPRRDLSQGFTEGRLVFMATTALNHFAEQSAT</sequence>
<name>A0A8X6HVE0_TRICU</name>
<evidence type="ECO:0000313" key="2">
    <source>
        <dbReference type="Proteomes" id="UP000887116"/>
    </source>
</evidence>
<dbReference type="AlphaFoldDB" id="A0A8X6HVE0"/>
<evidence type="ECO:0000313" key="1">
    <source>
        <dbReference type="EMBL" id="GFQ65955.1"/>
    </source>
</evidence>
<keyword evidence="2" id="KW-1185">Reference proteome</keyword>
<dbReference type="Proteomes" id="UP000887116">
    <property type="component" value="Unassembled WGS sequence"/>
</dbReference>
<dbReference type="OrthoDB" id="10609038at2759"/>
<accession>A0A8X6HVE0</accession>
<reference evidence="1" key="1">
    <citation type="submission" date="2020-07" db="EMBL/GenBank/DDBJ databases">
        <title>Multicomponent nature underlies the extraordinary mechanical properties of spider dragline silk.</title>
        <authorList>
            <person name="Kono N."/>
            <person name="Nakamura H."/>
            <person name="Mori M."/>
            <person name="Yoshida Y."/>
            <person name="Ohtoshi R."/>
            <person name="Malay A.D."/>
            <person name="Moran D.A.P."/>
            <person name="Tomita M."/>
            <person name="Numata K."/>
            <person name="Arakawa K."/>
        </authorList>
    </citation>
    <scope>NUCLEOTIDE SEQUENCE</scope>
</reference>
<protein>
    <submittedName>
        <fullName evidence="1">Uncharacterized protein</fullName>
    </submittedName>
</protein>
<comment type="caution">
    <text evidence="1">The sequence shown here is derived from an EMBL/GenBank/DDBJ whole genome shotgun (WGS) entry which is preliminary data.</text>
</comment>
<gene>
    <name evidence="1" type="ORF">TNCT_612311</name>
</gene>